<dbReference type="GO" id="GO:0032922">
    <property type="term" value="P:circadian regulation of gene expression"/>
    <property type="evidence" value="ECO:0007669"/>
    <property type="project" value="TreeGrafter"/>
</dbReference>
<sequence>MTKVPTVIHWFRLDLRIHDNLALRNAINEAENRKHYLRPIYVIDPNIKNRVGLNRLRFLLQSLQDLDMNLRNRNSRLY</sequence>
<evidence type="ECO:0000313" key="3">
    <source>
        <dbReference type="Proteomes" id="UP000791440"/>
    </source>
</evidence>
<dbReference type="GO" id="GO:0071949">
    <property type="term" value="F:FAD binding"/>
    <property type="evidence" value="ECO:0007669"/>
    <property type="project" value="TreeGrafter"/>
</dbReference>
<proteinExistence type="predicted"/>
<comment type="caution">
    <text evidence="2">The sequence shown here is derived from an EMBL/GenBank/DDBJ whole genome shotgun (WGS) entry which is preliminary data.</text>
</comment>
<reference evidence="2" key="2">
    <citation type="submission" date="2020-12" db="EMBL/GenBank/DDBJ databases">
        <authorList>
            <person name="Kanost M."/>
        </authorList>
    </citation>
    <scope>NUCLEOTIDE SEQUENCE</scope>
</reference>
<dbReference type="PANTHER" id="PTHR11455:SF9">
    <property type="entry name" value="CRYPTOCHROME CIRCADIAN CLOCK 5 ISOFORM X1"/>
    <property type="match status" value="1"/>
</dbReference>
<dbReference type="PROSITE" id="PS51645">
    <property type="entry name" value="PHR_CRY_ALPHA_BETA"/>
    <property type="match status" value="1"/>
</dbReference>
<dbReference type="GO" id="GO:0005737">
    <property type="term" value="C:cytoplasm"/>
    <property type="evidence" value="ECO:0007669"/>
    <property type="project" value="TreeGrafter"/>
</dbReference>
<reference evidence="2" key="1">
    <citation type="journal article" date="2016" name="Insect Biochem. Mol. Biol.">
        <title>Multifaceted biological insights from a draft genome sequence of the tobacco hornworm moth, Manduca sexta.</title>
        <authorList>
            <person name="Kanost M.R."/>
            <person name="Arrese E.L."/>
            <person name="Cao X."/>
            <person name="Chen Y.R."/>
            <person name="Chellapilla S."/>
            <person name="Goldsmith M.R."/>
            <person name="Grosse-Wilde E."/>
            <person name="Heckel D.G."/>
            <person name="Herndon N."/>
            <person name="Jiang H."/>
            <person name="Papanicolaou A."/>
            <person name="Qu J."/>
            <person name="Soulages J.L."/>
            <person name="Vogel H."/>
            <person name="Walters J."/>
            <person name="Waterhouse R.M."/>
            <person name="Ahn S.J."/>
            <person name="Almeida F.C."/>
            <person name="An C."/>
            <person name="Aqrawi P."/>
            <person name="Bretschneider A."/>
            <person name="Bryant W.B."/>
            <person name="Bucks S."/>
            <person name="Chao H."/>
            <person name="Chevignon G."/>
            <person name="Christen J.M."/>
            <person name="Clarke D.F."/>
            <person name="Dittmer N.T."/>
            <person name="Ferguson L.C.F."/>
            <person name="Garavelou S."/>
            <person name="Gordon K.H.J."/>
            <person name="Gunaratna R.T."/>
            <person name="Han Y."/>
            <person name="Hauser F."/>
            <person name="He Y."/>
            <person name="Heidel-Fischer H."/>
            <person name="Hirsh A."/>
            <person name="Hu Y."/>
            <person name="Jiang H."/>
            <person name="Kalra D."/>
            <person name="Klinner C."/>
            <person name="Konig C."/>
            <person name="Kovar C."/>
            <person name="Kroll A.R."/>
            <person name="Kuwar S.S."/>
            <person name="Lee S.L."/>
            <person name="Lehman R."/>
            <person name="Li K."/>
            <person name="Li Z."/>
            <person name="Liang H."/>
            <person name="Lovelace S."/>
            <person name="Lu Z."/>
            <person name="Mansfield J.H."/>
            <person name="McCulloch K.J."/>
            <person name="Mathew T."/>
            <person name="Morton B."/>
            <person name="Muzny D.M."/>
            <person name="Neunemann D."/>
            <person name="Ongeri F."/>
            <person name="Pauchet Y."/>
            <person name="Pu L.L."/>
            <person name="Pyrousis I."/>
            <person name="Rao X.J."/>
            <person name="Redding A."/>
            <person name="Roesel C."/>
            <person name="Sanchez-Gracia A."/>
            <person name="Schaack S."/>
            <person name="Shukla A."/>
            <person name="Tetreau G."/>
            <person name="Wang Y."/>
            <person name="Xiong G.H."/>
            <person name="Traut W."/>
            <person name="Walsh T.K."/>
            <person name="Worley K.C."/>
            <person name="Wu D."/>
            <person name="Wu W."/>
            <person name="Wu Y.Q."/>
            <person name="Zhang X."/>
            <person name="Zou Z."/>
            <person name="Zucker H."/>
            <person name="Briscoe A.D."/>
            <person name="Burmester T."/>
            <person name="Clem R.J."/>
            <person name="Feyereisen R."/>
            <person name="Grimmelikhuijzen C.J.P."/>
            <person name="Hamodrakas S.J."/>
            <person name="Hansson B.S."/>
            <person name="Huguet E."/>
            <person name="Jermiin L.S."/>
            <person name="Lan Q."/>
            <person name="Lehman H.K."/>
            <person name="Lorenzen M."/>
            <person name="Merzendorfer H."/>
            <person name="Michalopoulos I."/>
            <person name="Morton D.B."/>
            <person name="Muthukrishnan S."/>
            <person name="Oakeshott J.G."/>
            <person name="Palmer W."/>
            <person name="Park Y."/>
            <person name="Passarelli A.L."/>
            <person name="Rozas J."/>
            <person name="Schwartz L.M."/>
            <person name="Smith W."/>
            <person name="Southgate A."/>
            <person name="Vilcinskas A."/>
            <person name="Vogt R."/>
            <person name="Wang P."/>
            <person name="Werren J."/>
            <person name="Yu X.Q."/>
            <person name="Zhou J.J."/>
            <person name="Brown S.J."/>
            <person name="Scherer S.E."/>
            <person name="Richards S."/>
            <person name="Blissard G.W."/>
        </authorList>
    </citation>
    <scope>NUCLEOTIDE SEQUENCE</scope>
</reference>
<dbReference type="AlphaFoldDB" id="A0A921ZVL7"/>
<organism evidence="2 3">
    <name type="scientific">Manduca sexta</name>
    <name type="common">Tobacco hawkmoth</name>
    <name type="synonym">Tobacco hornworm</name>
    <dbReference type="NCBI Taxonomy" id="7130"/>
    <lineage>
        <taxon>Eukaryota</taxon>
        <taxon>Metazoa</taxon>
        <taxon>Ecdysozoa</taxon>
        <taxon>Arthropoda</taxon>
        <taxon>Hexapoda</taxon>
        <taxon>Insecta</taxon>
        <taxon>Pterygota</taxon>
        <taxon>Neoptera</taxon>
        <taxon>Endopterygota</taxon>
        <taxon>Lepidoptera</taxon>
        <taxon>Glossata</taxon>
        <taxon>Ditrysia</taxon>
        <taxon>Bombycoidea</taxon>
        <taxon>Sphingidae</taxon>
        <taxon>Sphinginae</taxon>
        <taxon>Sphingini</taxon>
        <taxon>Manduca</taxon>
    </lineage>
</organism>
<name>A0A921ZVL7_MANSE</name>
<gene>
    <name evidence="2" type="ORF">O3G_MSEX014232</name>
</gene>
<accession>A0A921ZVL7</accession>
<dbReference type="Pfam" id="PF00875">
    <property type="entry name" value="DNA_photolyase"/>
    <property type="match status" value="1"/>
</dbReference>
<dbReference type="PANTHER" id="PTHR11455">
    <property type="entry name" value="CRYPTOCHROME"/>
    <property type="match status" value="1"/>
</dbReference>
<dbReference type="GO" id="GO:0005634">
    <property type="term" value="C:nucleus"/>
    <property type="evidence" value="ECO:0007669"/>
    <property type="project" value="TreeGrafter"/>
</dbReference>
<dbReference type="Proteomes" id="UP000791440">
    <property type="component" value="Unassembled WGS sequence"/>
</dbReference>
<feature type="domain" description="Photolyase/cryptochrome alpha/beta" evidence="1">
    <location>
        <begin position="5"/>
        <end position="78"/>
    </location>
</feature>
<dbReference type="InterPro" id="IPR002081">
    <property type="entry name" value="Cryptochrome/DNA_photolyase_1"/>
</dbReference>
<keyword evidence="3" id="KW-1185">Reference proteome</keyword>
<dbReference type="GO" id="GO:0043153">
    <property type="term" value="P:entrainment of circadian clock by photoperiod"/>
    <property type="evidence" value="ECO:0007669"/>
    <property type="project" value="TreeGrafter"/>
</dbReference>
<feature type="non-terminal residue" evidence="2">
    <location>
        <position position="78"/>
    </location>
</feature>
<dbReference type="GO" id="GO:0003677">
    <property type="term" value="F:DNA binding"/>
    <property type="evidence" value="ECO:0007669"/>
    <property type="project" value="TreeGrafter"/>
</dbReference>
<dbReference type="InterPro" id="IPR006050">
    <property type="entry name" value="DNA_photolyase_N"/>
</dbReference>
<protein>
    <recommendedName>
        <fullName evidence="1">Photolyase/cryptochrome alpha/beta domain-containing protein</fullName>
    </recommendedName>
</protein>
<evidence type="ECO:0000313" key="2">
    <source>
        <dbReference type="EMBL" id="KAG6464033.1"/>
    </source>
</evidence>
<dbReference type="GO" id="GO:0003904">
    <property type="term" value="F:deoxyribodipyrimidine photo-lyase activity"/>
    <property type="evidence" value="ECO:0007669"/>
    <property type="project" value="TreeGrafter"/>
</dbReference>
<dbReference type="EMBL" id="JH669081">
    <property type="protein sequence ID" value="KAG6464033.1"/>
    <property type="molecule type" value="Genomic_DNA"/>
</dbReference>
<evidence type="ECO:0000259" key="1">
    <source>
        <dbReference type="PROSITE" id="PS51645"/>
    </source>
</evidence>